<proteinExistence type="inferred from homology"/>
<sequence>MDSDKAAIVENSEEDIEEVEEEEEGCDKLSKEKLQAAVLQNPRVMAALQARLDSMVGDPSGYIKSLPAAVQRRIKALKNLQLETTKIEAEFFKEVHVLECKYQAKYQPFFEKRAKITSGDYEPADEECVWTLDDDKESEELSEDMKNKVTIEGETKEEDLKGVPEFWLTIFKNVELLADMVQDHDEPILKHLVDIKVRYNEDPMGFVLDFHFTPNEFFENTVLTKTYDMKCIPDEEDPFSFEGPEIHKCKGTTIDWKKGKNVTVKTIKKKQKHKSKGSVRTVSKTVQNDSFFNFFSPPAVSDDADEEVDEDTRALLTADFEIGHYIRESIVPRATLYFTGDALMEDDFDEEEEEEEGDEEGEEGEEEEEDPDFDPRKHAKAVRGQKGQANPAECKQQ</sequence>
<dbReference type="FunFam" id="3.30.1120.90:FF:000001">
    <property type="entry name" value="Nucleosome assembly protein 1-like 1"/>
    <property type="match status" value="1"/>
</dbReference>
<name>A0A0P5EX38_9CRUS</name>
<evidence type="ECO:0000313" key="6">
    <source>
        <dbReference type="Proteomes" id="UP000076858"/>
    </source>
</evidence>
<dbReference type="AlphaFoldDB" id="A0A0P5EX38"/>
<evidence type="ECO:0000256" key="2">
    <source>
        <dbReference type="ARBA" id="ARBA00009947"/>
    </source>
</evidence>
<comment type="subcellular location">
    <subcellularLocation>
        <location evidence="1">Nucleus</location>
    </subcellularLocation>
</comment>
<evidence type="ECO:0000313" key="5">
    <source>
        <dbReference type="EMBL" id="KZR99454.1"/>
    </source>
</evidence>
<dbReference type="Pfam" id="PF00956">
    <property type="entry name" value="NAP"/>
    <property type="match status" value="1"/>
</dbReference>
<organism evidence="5 6">
    <name type="scientific">Daphnia magna</name>
    <dbReference type="NCBI Taxonomy" id="35525"/>
    <lineage>
        <taxon>Eukaryota</taxon>
        <taxon>Metazoa</taxon>
        <taxon>Ecdysozoa</taxon>
        <taxon>Arthropoda</taxon>
        <taxon>Crustacea</taxon>
        <taxon>Branchiopoda</taxon>
        <taxon>Diplostraca</taxon>
        <taxon>Cladocera</taxon>
        <taxon>Anomopoda</taxon>
        <taxon>Daphniidae</taxon>
        <taxon>Daphnia</taxon>
    </lineage>
</organism>
<dbReference type="Gene3D" id="3.30.1120.90">
    <property type="entry name" value="Nucleosome assembly protein"/>
    <property type="match status" value="1"/>
</dbReference>
<evidence type="ECO:0000256" key="1">
    <source>
        <dbReference type="ARBA" id="ARBA00004123"/>
    </source>
</evidence>
<accession>A0A0P5EX38</accession>
<protein>
    <submittedName>
        <fullName evidence="5">Nucleosome assembly protein 1 1</fullName>
    </submittedName>
</protein>
<dbReference type="PANTHER" id="PTHR11875">
    <property type="entry name" value="TESTIS-SPECIFIC Y-ENCODED PROTEIN"/>
    <property type="match status" value="1"/>
</dbReference>
<dbReference type="GO" id="GO:0005634">
    <property type="term" value="C:nucleus"/>
    <property type="evidence" value="ECO:0007669"/>
    <property type="project" value="UniProtKB-SubCell"/>
</dbReference>
<dbReference type="FunFam" id="1.20.5.1500:FF:000001">
    <property type="entry name" value="Nucleosome assembly protein 1-like 1"/>
    <property type="match status" value="1"/>
</dbReference>
<dbReference type="Proteomes" id="UP000076858">
    <property type="component" value="Unassembled WGS sequence"/>
</dbReference>
<dbReference type="SUPFAM" id="SSF143113">
    <property type="entry name" value="NAP-like"/>
    <property type="match status" value="1"/>
</dbReference>
<keyword evidence="6" id="KW-1185">Reference proteome</keyword>
<evidence type="ECO:0000256" key="4">
    <source>
        <dbReference type="RuleBase" id="RU003876"/>
    </source>
</evidence>
<dbReference type="STRING" id="35525.A0A0P5EX38"/>
<comment type="caution">
    <text evidence="5">The sequence shown here is derived from an EMBL/GenBank/DDBJ whole genome shotgun (WGS) entry which is preliminary data.</text>
</comment>
<gene>
    <name evidence="5" type="ORF">APZ42_004663</name>
</gene>
<evidence type="ECO:0000256" key="3">
    <source>
        <dbReference type="ARBA" id="ARBA00023242"/>
    </source>
</evidence>
<comment type="similarity">
    <text evidence="2 4">Belongs to the nucleosome assembly protein (NAP) family.</text>
</comment>
<dbReference type="InterPro" id="IPR002164">
    <property type="entry name" value="NAP_family"/>
</dbReference>
<dbReference type="Gene3D" id="1.20.5.1500">
    <property type="match status" value="1"/>
</dbReference>
<dbReference type="InterPro" id="IPR037231">
    <property type="entry name" value="NAP-like_sf"/>
</dbReference>
<reference evidence="5 6" key="1">
    <citation type="submission" date="2016-03" db="EMBL/GenBank/DDBJ databases">
        <title>EvidentialGene: Evidence-directed Construction of Genes on Genomes.</title>
        <authorList>
            <person name="Gilbert D.G."/>
            <person name="Choi J.-H."/>
            <person name="Mockaitis K."/>
            <person name="Colbourne J."/>
            <person name="Pfrender M."/>
        </authorList>
    </citation>
    <scope>NUCLEOTIDE SEQUENCE [LARGE SCALE GENOMIC DNA]</scope>
    <source>
        <strain evidence="5 6">Xinb3</strain>
        <tissue evidence="5">Complete organism</tissue>
    </source>
</reference>
<dbReference type="EMBL" id="LRGB01013583">
    <property type="protein sequence ID" value="KZR99454.1"/>
    <property type="molecule type" value="Genomic_DNA"/>
</dbReference>
<keyword evidence="3" id="KW-0539">Nucleus</keyword>
<dbReference type="OrthoDB" id="27325at2759"/>
<dbReference type="GO" id="GO:0006334">
    <property type="term" value="P:nucleosome assembly"/>
    <property type="evidence" value="ECO:0007669"/>
    <property type="project" value="InterPro"/>
</dbReference>